<reference evidence="2 3" key="1">
    <citation type="submission" date="2019-07" db="EMBL/GenBank/DDBJ databases">
        <title>De Novo Assembly of kiwifruit Actinidia rufa.</title>
        <authorList>
            <person name="Sugita-Konishi S."/>
            <person name="Sato K."/>
            <person name="Mori E."/>
            <person name="Abe Y."/>
            <person name="Kisaki G."/>
            <person name="Hamano K."/>
            <person name="Suezawa K."/>
            <person name="Otani M."/>
            <person name="Fukuda T."/>
            <person name="Manabe T."/>
            <person name="Gomi K."/>
            <person name="Tabuchi M."/>
            <person name="Akimitsu K."/>
            <person name="Kataoka I."/>
        </authorList>
    </citation>
    <scope>NUCLEOTIDE SEQUENCE [LARGE SCALE GENOMIC DNA]</scope>
    <source>
        <strain evidence="3">cv. Fuchu</strain>
    </source>
</reference>
<evidence type="ECO:0000256" key="1">
    <source>
        <dbReference type="SAM" id="Phobius"/>
    </source>
</evidence>
<sequence length="145" mass="16198">MPPDQWIMHMALEYTNPSFVKRTLKSTSMPPDQWIVHMALEYTNPSFGALSVIRGLVKHQIVRARVGCYNSQATSGVFFFWDDEANAMGVPLAYVLFASRVRMLIFGAAVFAAIAEFVAYAERIGLVSLTAARLQMVHSLRSIVL</sequence>
<accession>A0A7J0F7Q8</accession>
<feature type="transmembrane region" description="Helical" evidence="1">
    <location>
        <begin position="103"/>
        <end position="121"/>
    </location>
</feature>
<evidence type="ECO:0000313" key="3">
    <source>
        <dbReference type="Proteomes" id="UP000585474"/>
    </source>
</evidence>
<proteinExistence type="predicted"/>
<keyword evidence="1" id="KW-1133">Transmembrane helix</keyword>
<organism evidence="2 3">
    <name type="scientific">Actinidia rufa</name>
    <dbReference type="NCBI Taxonomy" id="165716"/>
    <lineage>
        <taxon>Eukaryota</taxon>
        <taxon>Viridiplantae</taxon>
        <taxon>Streptophyta</taxon>
        <taxon>Embryophyta</taxon>
        <taxon>Tracheophyta</taxon>
        <taxon>Spermatophyta</taxon>
        <taxon>Magnoliopsida</taxon>
        <taxon>eudicotyledons</taxon>
        <taxon>Gunneridae</taxon>
        <taxon>Pentapetalae</taxon>
        <taxon>asterids</taxon>
        <taxon>Ericales</taxon>
        <taxon>Actinidiaceae</taxon>
        <taxon>Actinidia</taxon>
    </lineage>
</organism>
<keyword evidence="1" id="KW-0812">Transmembrane</keyword>
<dbReference type="Proteomes" id="UP000585474">
    <property type="component" value="Unassembled WGS sequence"/>
</dbReference>
<name>A0A7J0F7Q8_9ERIC</name>
<dbReference type="EMBL" id="BJWL01000009">
    <property type="protein sequence ID" value="GFY94259.1"/>
    <property type="molecule type" value="Genomic_DNA"/>
</dbReference>
<keyword evidence="1" id="KW-0472">Membrane</keyword>
<comment type="caution">
    <text evidence="2">The sequence shown here is derived from an EMBL/GenBank/DDBJ whole genome shotgun (WGS) entry which is preliminary data.</text>
</comment>
<protein>
    <submittedName>
        <fullName evidence="2">Uncharacterized protein</fullName>
    </submittedName>
</protein>
<dbReference type="AlphaFoldDB" id="A0A7J0F7Q8"/>
<keyword evidence="3" id="KW-1185">Reference proteome</keyword>
<evidence type="ECO:0000313" key="2">
    <source>
        <dbReference type="EMBL" id="GFY94259.1"/>
    </source>
</evidence>
<gene>
    <name evidence="2" type="ORF">Acr_09g0007050</name>
</gene>